<organism evidence="1 2">
    <name type="scientific">Ornithinimicrobium cryptoxanthini</name>
    <dbReference type="NCBI Taxonomy" id="2934161"/>
    <lineage>
        <taxon>Bacteria</taxon>
        <taxon>Bacillati</taxon>
        <taxon>Actinomycetota</taxon>
        <taxon>Actinomycetes</taxon>
        <taxon>Micrococcales</taxon>
        <taxon>Ornithinimicrobiaceae</taxon>
        <taxon>Ornithinimicrobium</taxon>
    </lineage>
</organism>
<dbReference type="Pfam" id="PF09720">
    <property type="entry name" value="Unstab_antitox"/>
    <property type="match status" value="1"/>
</dbReference>
<evidence type="ECO:0000313" key="2">
    <source>
        <dbReference type="Proteomes" id="UP001056535"/>
    </source>
</evidence>
<keyword evidence="2" id="KW-1185">Reference proteome</keyword>
<reference evidence="1" key="1">
    <citation type="submission" date="2022-06" db="EMBL/GenBank/DDBJ databases">
        <title>Ornithinimicrobium JY.X270.</title>
        <authorList>
            <person name="Huang Y."/>
        </authorList>
    </citation>
    <scope>NUCLEOTIDE SEQUENCE</scope>
    <source>
        <strain evidence="1">JY.X270</strain>
    </source>
</reference>
<dbReference type="RefSeq" id="WP_252620826.1">
    <property type="nucleotide sequence ID" value="NZ_CP099490.1"/>
</dbReference>
<sequence length="81" mass="9016">MAAGIDEITQLALTLSVSERAEVASRLLESLDDVADPSEVHRSWTSEINSRVDDIVTGRVQTIPRDEVRKQLAADRTARQR</sequence>
<dbReference type="InterPro" id="IPR013406">
    <property type="entry name" value="CHP02574_addiction_mod"/>
</dbReference>
<evidence type="ECO:0000313" key="1">
    <source>
        <dbReference type="EMBL" id="USQ76131.1"/>
    </source>
</evidence>
<gene>
    <name evidence="1" type="ORF">NF557_16315</name>
</gene>
<dbReference type="NCBIfam" id="TIGR02574">
    <property type="entry name" value="stabl_TIGR02574"/>
    <property type="match status" value="1"/>
</dbReference>
<dbReference type="EMBL" id="CP099490">
    <property type="protein sequence ID" value="USQ76131.1"/>
    <property type="molecule type" value="Genomic_DNA"/>
</dbReference>
<name>A0ABY4YHX1_9MICO</name>
<proteinExistence type="predicted"/>
<protein>
    <submittedName>
        <fullName evidence="1">Addiction module protein</fullName>
    </submittedName>
</protein>
<dbReference type="Proteomes" id="UP001056535">
    <property type="component" value="Chromosome"/>
</dbReference>
<accession>A0ABY4YHX1</accession>